<dbReference type="Proteomes" id="UP000489600">
    <property type="component" value="Unassembled WGS sequence"/>
</dbReference>
<feature type="compositionally biased region" description="Basic and acidic residues" evidence="1">
    <location>
        <begin position="65"/>
        <end position="79"/>
    </location>
</feature>
<proteinExistence type="predicted"/>
<dbReference type="AlphaFoldDB" id="A0A565AVB7"/>
<comment type="caution">
    <text evidence="2">The sequence shown here is derived from an EMBL/GenBank/DDBJ whole genome shotgun (WGS) entry which is preliminary data.</text>
</comment>
<organism evidence="2 3">
    <name type="scientific">Arabis nemorensis</name>
    <dbReference type="NCBI Taxonomy" id="586526"/>
    <lineage>
        <taxon>Eukaryota</taxon>
        <taxon>Viridiplantae</taxon>
        <taxon>Streptophyta</taxon>
        <taxon>Embryophyta</taxon>
        <taxon>Tracheophyta</taxon>
        <taxon>Spermatophyta</taxon>
        <taxon>Magnoliopsida</taxon>
        <taxon>eudicotyledons</taxon>
        <taxon>Gunneridae</taxon>
        <taxon>Pentapetalae</taxon>
        <taxon>rosids</taxon>
        <taxon>malvids</taxon>
        <taxon>Brassicales</taxon>
        <taxon>Brassicaceae</taxon>
        <taxon>Arabideae</taxon>
        <taxon>Arabis</taxon>
    </lineage>
</organism>
<gene>
    <name evidence="2" type="ORF">ANE_LOCUS3289</name>
</gene>
<name>A0A565AVB7_9BRAS</name>
<sequence length="144" mass="15934">MVKAKFKRVNYTDLPKRVLLRVRGLMQPLNKPDLLLPLKGTKKAIETSLTAKKAGKRVADPPVETAKKVSEEVGKKRPTESAIEGSKKKQRIVESTQKTAAEEVAAMGSEGNPSTYDLSFNFKSKISYCDYSAGLRRAMLHDPV</sequence>
<evidence type="ECO:0000313" key="2">
    <source>
        <dbReference type="EMBL" id="VVA92844.1"/>
    </source>
</evidence>
<evidence type="ECO:0000313" key="3">
    <source>
        <dbReference type="Proteomes" id="UP000489600"/>
    </source>
</evidence>
<accession>A0A565AVB7</accession>
<evidence type="ECO:0000256" key="1">
    <source>
        <dbReference type="SAM" id="MobiDB-lite"/>
    </source>
</evidence>
<keyword evidence="3" id="KW-1185">Reference proteome</keyword>
<dbReference type="EMBL" id="CABITT030000001">
    <property type="protein sequence ID" value="VVA92844.1"/>
    <property type="molecule type" value="Genomic_DNA"/>
</dbReference>
<feature type="region of interest" description="Disordered" evidence="1">
    <location>
        <begin position="50"/>
        <end position="96"/>
    </location>
</feature>
<reference evidence="2" key="1">
    <citation type="submission" date="2019-07" db="EMBL/GenBank/DDBJ databases">
        <authorList>
            <person name="Dittberner H."/>
        </authorList>
    </citation>
    <scope>NUCLEOTIDE SEQUENCE [LARGE SCALE GENOMIC DNA]</scope>
</reference>
<protein>
    <submittedName>
        <fullName evidence="2">Uncharacterized protein</fullName>
    </submittedName>
</protein>